<comment type="function">
    <text evidence="5">Involved in mitochondrial fission. Acts as an adapter protein required to form mitochondrial fission complexes. Formation of these complexes is required to promote constriction and fission of the mitochondrial compartment at a late step in mitochondrial division.</text>
</comment>
<evidence type="ECO:0000313" key="9">
    <source>
        <dbReference type="Proteomes" id="UP000016935"/>
    </source>
</evidence>
<gene>
    <name evidence="8" type="ORF">SETTUDRAFT_22648</name>
</gene>
<evidence type="ECO:0000256" key="5">
    <source>
        <dbReference type="ARBA" id="ARBA00043913"/>
    </source>
</evidence>
<sequence length="427" mass="47320">MEDDEELVASDSATIEDDSFNFIPEENCGASAGAEEPEHGSPSNRLAFHDKITHENEQTEVQSSNTTKAIASNDRAYERKEMADLGHGVLKDPTESGHNYSGDGSQVQTPAPKSLQKRKHPEIWKEGRDKDSDGEMVDRYKPCNDDGREKKRTRPTLEQNGRVTRSNVLNDERVDLHQEEYLYWLEGLNLCKSIGKGVLSMEKLWSLVQEMCEQERPAQLVQDARRFIMYHKGAIEGYPLQTYASALIFSPTGSLIRQLFQHEEPEAISIRPTLSEGWSACLQTLEGHSSYVNSVAFSHDSTRLASASDDSTVKIWDASSGACLQTLDVGKPLDSLSFDPTSSHLYTEIGTIDIQSLETSIRTDIAEPARPLHVGTGFSSDGIWVQHTGNKMLWVPSEYRPSHSSVSGTMVGVGVGSGRVWICSIDL</sequence>
<dbReference type="Pfam" id="PF00400">
    <property type="entry name" value="WD40"/>
    <property type="match status" value="1"/>
</dbReference>
<feature type="compositionally biased region" description="Basic and acidic residues" evidence="7">
    <location>
        <begin position="121"/>
        <end position="149"/>
    </location>
</feature>
<dbReference type="InterPro" id="IPR036322">
    <property type="entry name" value="WD40_repeat_dom_sf"/>
</dbReference>
<keyword evidence="2" id="KW-0677">Repeat</keyword>
<dbReference type="Proteomes" id="UP000016935">
    <property type="component" value="Unassembled WGS sequence"/>
</dbReference>
<evidence type="ECO:0000256" key="4">
    <source>
        <dbReference type="ARBA" id="ARBA00039789"/>
    </source>
</evidence>
<feature type="compositionally biased region" description="Polar residues" evidence="7">
    <location>
        <begin position="96"/>
        <end position="111"/>
    </location>
</feature>
<evidence type="ECO:0000256" key="7">
    <source>
        <dbReference type="SAM" id="MobiDB-lite"/>
    </source>
</evidence>
<dbReference type="AlphaFoldDB" id="R0IBC1"/>
<keyword evidence="1 6" id="KW-0853">WD repeat</keyword>
<dbReference type="PROSITE" id="PS50082">
    <property type="entry name" value="WD_REPEATS_2"/>
    <property type="match status" value="1"/>
</dbReference>
<dbReference type="InterPro" id="IPR015943">
    <property type="entry name" value="WD40/YVTN_repeat-like_dom_sf"/>
</dbReference>
<dbReference type="OrthoDB" id="538223at2759"/>
<dbReference type="InterPro" id="IPR001680">
    <property type="entry name" value="WD40_rpt"/>
</dbReference>
<dbReference type="RefSeq" id="XP_008029368.1">
    <property type="nucleotide sequence ID" value="XM_008031177.1"/>
</dbReference>
<dbReference type="SUPFAM" id="SSF50978">
    <property type="entry name" value="WD40 repeat-like"/>
    <property type="match status" value="1"/>
</dbReference>
<protein>
    <recommendedName>
        <fullName evidence="4">Mitochondrial division protein 1</fullName>
    </recommendedName>
</protein>
<dbReference type="STRING" id="671987.R0IBC1"/>
<accession>R0IBC1</accession>
<evidence type="ECO:0000313" key="8">
    <source>
        <dbReference type="EMBL" id="EOA82675.1"/>
    </source>
</evidence>
<dbReference type="GO" id="GO:1990234">
    <property type="term" value="C:transferase complex"/>
    <property type="evidence" value="ECO:0007669"/>
    <property type="project" value="UniProtKB-ARBA"/>
</dbReference>
<comment type="similarity">
    <text evidence="3">Belongs to the WD repeat MDV1/CAF4 family.</text>
</comment>
<evidence type="ECO:0000256" key="3">
    <source>
        <dbReference type="ARBA" id="ARBA00038415"/>
    </source>
</evidence>
<feature type="compositionally biased region" description="Polar residues" evidence="7">
    <location>
        <begin position="59"/>
        <end position="70"/>
    </location>
</feature>
<reference evidence="8 9" key="2">
    <citation type="journal article" date="2013" name="PLoS Genet.">
        <title>Comparative genome structure, secondary metabolite, and effector coding capacity across Cochliobolus pathogens.</title>
        <authorList>
            <person name="Condon B.J."/>
            <person name="Leng Y."/>
            <person name="Wu D."/>
            <person name="Bushley K.E."/>
            <person name="Ohm R.A."/>
            <person name="Otillar R."/>
            <person name="Martin J."/>
            <person name="Schackwitz W."/>
            <person name="Grimwood J."/>
            <person name="MohdZainudin N."/>
            <person name="Xue C."/>
            <person name="Wang R."/>
            <person name="Manning V.A."/>
            <person name="Dhillon B."/>
            <person name="Tu Z.J."/>
            <person name="Steffenson B.J."/>
            <person name="Salamov A."/>
            <person name="Sun H."/>
            <person name="Lowry S."/>
            <person name="LaButti K."/>
            <person name="Han J."/>
            <person name="Copeland A."/>
            <person name="Lindquist E."/>
            <person name="Barry K."/>
            <person name="Schmutz J."/>
            <person name="Baker S.E."/>
            <person name="Ciuffetti L.M."/>
            <person name="Grigoriev I.V."/>
            <person name="Zhong S."/>
            <person name="Turgeon B.G."/>
        </authorList>
    </citation>
    <scope>NUCLEOTIDE SEQUENCE [LARGE SCALE GENOMIC DNA]</scope>
    <source>
        <strain evidence="9">28A</strain>
    </source>
</reference>
<proteinExistence type="inferred from homology"/>
<dbReference type="PROSITE" id="PS50294">
    <property type="entry name" value="WD_REPEATS_REGION"/>
    <property type="match status" value="1"/>
</dbReference>
<feature type="region of interest" description="Disordered" evidence="7">
    <location>
        <begin position="1"/>
        <end position="164"/>
    </location>
</feature>
<feature type="repeat" description="WD" evidence="6">
    <location>
        <begin position="285"/>
        <end position="326"/>
    </location>
</feature>
<dbReference type="EMBL" id="KB908844">
    <property type="protein sequence ID" value="EOA82675.1"/>
    <property type="molecule type" value="Genomic_DNA"/>
</dbReference>
<evidence type="ECO:0000256" key="2">
    <source>
        <dbReference type="ARBA" id="ARBA00022737"/>
    </source>
</evidence>
<dbReference type="InterPro" id="IPR019775">
    <property type="entry name" value="WD40_repeat_CS"/>
</dbReference>
<dbReference type="HOGENOM" id="CLU_642771_0_0_1"/>
<evidence type="ECO:0000256" key="1">
    <source>
        <dbReference type="ARBA" id="ARBA00022574"/>
    </source>
</evidence>
<feature type="compositionally biased region" description="Basic and acidic residues" evidence="7">
    <location>
        <begin position="75"/>
        <end position="95"/>
    </location>
</feature>
<organism evidence="8 9">
    <name type="scientific">Exserohilum turcicum (strain 28A)</name>
    <name type="common">Northern leaf blight fungus</name>
    <name type="synonym">Setosphaeria turcica</name>
    <dbReference type="NCBI Taxonomy" id="671987"/>
    <lineage>
        <taxon>Eukaryota</taxon>
        <taxon>Fungi</taxon>
        <taxon>Dikarya</taxon>
        <taxon>Ascomycota</taxon>
        <taxon>Pezizomycotina</taxon>
        <taxon>Dothideomycetes</taxon>
        <taxon>Pleosporomycetidae</taxon>
        <taxon>Pleosporales</taxon>
        <taxon>Pleosporineae</taxon>
        <taxon>Pleosporaceae</taxon>
        <taxon>Exserohilum</taxon>
    </lineage>
</organism>
<keyword evidence="9" id="KW-1185">Reference proteome</keyword>
<evidence type="ECO:0000256" key="6">
    <source>
        <dbReference type="PROSITE-ProRule" id="PRU00221"/>
    </source>
</evidence>
<dbReference type="PROSITE" id="PS00678">
    <property type="entry name" value="WD_REPEATS_1"/>
    <property type="match status" value="1"/>
</dbReference>
<reference evidence="8 9" key="1">
    <citation type="journal article" date="2012" name="PLoS Pathog.">
        <title>Diverse lifestyles and strategies of plant pathogenesis encoded in the genomes of eighteen Dothideomycetes fungi.</title>
        <authorList>
            <person name="Ohm R.A."/>
            <person name="Feau N."/>
            <person name="Henrissat B."/>
            <person name="Schoch C.L."/>
            <person name="Horwitz B.A."/>
            <person name="Barry K.W."/>
            <person name="Condon B.J."/>
            <person name="Copeland A.C."/>
            <person name="Dhillon B."/>
            <person name="Glaser F."/>
            <person name="Hesse C.N."/>
            <person name="Kosti I."/>
            <person name="LaButti K."/>
            <person name="Lindquist E.A."/>
            <person name="Lucas S."/>
            <person name="Salamov A.A."/>
            <person name="Bradshaw R.E."/>
            <person name="Ciuffetti L."/>
            <person name="Hamelin R.C."/>
            <person name="Kema G.H.J."/>
            <person name="Lawrence C."/>
            <person name="Scott J.A."/>
            <person name="Spatafora J.W."/>
            <person name="Turgeon B.G."/>
            <person name="de Wit P.J.G.M."/>
            <person name="Zhong S."/>
            <person name="Goodwin S.B."/>
            <person name="Grigoriev I.V."/>
        </authorList>
    </citation>
    <scope>NUCLEOTIDE SEQUENCE [LARGE SCALE GENOMIC DNA]</scope>
    <source>
        <strain evidence="9">28A</strain>
    </source>
</reference>
<dbReference type="GO" id="GO:0005634">
    <property type="term" value="C:nucleus"/>
    <property type="evidence" value="ECO:0007669"/>
    <property type="project" value="TreeGrafter"/>
</dbReference>
<dbReference type="GeneID" id="19402588"/>
<feature type="compositionally biased region" description="Basic and acidic residues" evidence="7">
    <location>
        <begin position="47"/>
        <end position="57"/>
    </location>
</feature>
<dbReference type="PANTHER" id="PTHR22847:SF637">
    <property type="entry name" value="WD REPEAT DOMAIN 5B"/>
    <property type="match status" value="1"/>
</dbReference>
<name>R0IBC1_EXST2</name>
<dbReference type="PANTHER" id="PTHR22847">
    <property type="entry name" value="WD40 REPEAT PROTEIN"/>
    <property type="match status" value="1"/>
</dbReference>
<dbReference type="Gene3D" id="2.130.10.10">
    <property type="entry name" value="YVTN repeat-like/Quinoprotein amine dehydrogenase"/>
    <property type="match status" value="1"/>
</dbReference>
<dbReference type="SMART" id="SM00320">
    <property type="entry name" value="WD40"/>
    <property type="match status" value="1"/>
</dbReference>
<feature type="compositionally biased region" description="Acidic residues" evidence="7">
    <location>
        <begin position="1"/>
        <end position="19"/>
    </location>
</feature>